<organism evidence="3 4">
    <name type="scientific">Hoylesella buccalis ATCC 35310</name>
    <dbReference type="NCBI Taxonomy" id="679190"/>
    <lineage>
        <taxon>Bacteria</taxon>
        <taxon>Pseudomonadati</taxon>
        <taxon>Bacteroidota</taxon>
        <taxon>Bacteroidia</taxon>
        <taxon>Bacteroidales</taxon>
        <taxon>Prevotellaceae</taxon>
        <taxon>Hoylesella</taxon>
    </lineage>
</organism>
<dbReference type="eggNOG" id="COG4804">
    <property type="taxonomic scope" value="Bacteria"/>
</dbReference>
<protein>
    <recommendedName>
        <fullName evidence="5">YhcG N-terminal domain-containing protein</fullName>
    </recommendedName>
</protein>
<feature type="domain" description="YhcG N-terminal" evidence="2">
    <location>
        <begin position="59"/>
        <end position="109"/>
    </location>
</feature>
<feature type="domain" description="YhcG PDDEXK nuclease" evidence="1">
    <location>
        <begin position="136"/>
        <end position="196"/>
    </location>
</feature>
<evidence type="ECO:0008006" key="5">
    <source>
        <dbReference type="Google" id="ProtNLM"/>
    </source>
</evidence>
<dbReference type="EMBL" id="ADEG01000085">
    <property type="protein sequence ID" value="EFA91631.1"/>
    <property type="molecule type" value="Genomic_DNA"/>
</dbReference>
<dbReference type="AlphaFoldDB" id="D1W783"/>
<gene>
    <name evidence="3" type="ORF">HMPREF0650_0434</name>
</gene>
<dbReference type="InterPro" id="IPR053148">
    <property type="entry name" value="PD-DEXK-like_domain"/>
</dbReference>
<evidence type="ECO:0000259" key="1">
    <source>
        <dbReference type="Pfam" id="PF06250"/>
    </source>
</evidence>
<reference evidence="3 4" key="1">
    <citation type="submission" date="2009-12" db="EMBL/GenBank/DDBJ databases">
        <title>Genome Sequence of Prevotella buccalis ATCC 35310.</title>
        <authorList>
            <person name="Durkin A.S."/>
            <person name="Madupu R."/>
            <person name="Torralba M."/>
            <person name="Methe B."/>
            <person name="Sutton G."/>
            <person name="Strausberg R.L."/>
            <person name="Nelson K.E."/>
        </authorList>
    </citation>
    <scope>NUCLEOTIDE SEQUENCE [LARGE SCALE GENOMIC DNA]</scope>
    <source>
        <strain evidence="3 4">ATCC 35310</strain>
    </source>
</reference>
<dbReference type="InterPro" id="IPR041527">
    <property type="entry name" value="YhcG_N"/>
</dbReference>
<dbReference type="Proteomes" id="UP000005283">
    <property type="component" value="Unassembled WGS sequence"/>
</dbReference>
<dbReference type="PANTHER" id="PTHR30547">
    <property type="entry name" value="UNCHARACTERIZED PROTEIN YHCG-RELATED"/>
    <property type="match status" value="1"/>
</dbReference>
<proteinExistence type="predicted"/>
<keyword evidence="4" id="KW-1185">Reference proteome</keyword>
<dbReference type="Pfam" id="PF06250">
    <property type="entry name" value="YhcG_C"/>
    <property type="match status" value="1"/>
</dbReference>
<accession>D1W783</accession>
<sequence>MVNSLCEFYRCFPQIVDAVSQQSAKVDAVRQQLGNVNTMSGQSEIVNAVRTKSKDSFPLSRKILPWTHYRELIRVEDPIVRRWYEQEALREMWSTRTLHRNIASQYYNRLLQSAHKDKVVDEMHKLTAPMQQDKLEFIKNPMVAEFLGLQSDADFTESELEGSIINHLQKFIMEMGKGFAFVGRQQHIRTDMGDFVERQMIVFDNKQLSINERAVLQ</sequence>
<comment type="caution">
    <text evidence="3">The sequence shown here is derived from an EMBL/GenBank/DDBJ whole genome shotgun (WGS) entry which is preliminary data.</text>
</comment>
<name>D1W783_9BACT</name>
<dbReference type="InterPro" id="IPR009362">
    <property type="entry name" value="YhcG_C"/>
</dbReference>
<dbReference type="RefSeq" id="WP_004350059.1">
    <property type="nucleotide sequence ID" value="NZ_ADEG01000085.1"/>
</dbReference>
<dbReference type="PANTHER" id="PTHR30547:SF5">
    <property type="entry name" value="NUCLEASE YHCG-RELATED"/>
    <property type="match status" value="1"/>
</dbReference>
<evidence type="ECO:0000259" key="2">
    <source>
        <dbReference type="Pfam" id="PF17761"/>
    </source>
</evidence>
<evidence type="ECO:0000313" key="4">
    <source>
        <dbReference type="Proteomes" id="UP000005283"/>
    </source>
</evidence>
<dbReference type="Pfam" id="PF17761">
    <property type="entry name" value="DUF1016_N"/>
    <property type="match status" value="1"/>
</dbReference>
<evidence type="ECO:0000313" key="3">
    <source>
        <dbReference type="EMBL" id="EFA91631.1"/>
    </source>
</evidence>
<dbReference type="STRING" id="679190.HMPREF0650_0434"/>